<dbReference type="InterPro" id="IPR036645">
    <property type="entry name" value="Elafin-like_sf"/>
</dbReference>
<dbReference type="SMART" id="SM00217">
    <property type="entry name" value="WAP"/>
    <property type="match status" value="1"/>
</dbReference>
<dbReference type="EMBL" id="JAPWTK010000028">
    <property type="protein sequence ID" value="KAJ8956749.1"/>
    <property type="molecule type" value="Genomic_DNA"/>
</dbReference>
<dbReference type="PROSITE" id="PS51390">
    <property type="entry name" value="WAP"/>
    <property type="match status" value="1"/>
</dbReference>
<evidence type="ECO:0000313" key="2">
    <source>
        <dbReference type="EMBL" id="KAJ8956749.1"/>
    </source>
</evidence>
<organism evidence="2 3">
    <name type="scientific">Aromia moschata</name>
    <dbReference type="NCBI Taxonomy" id="1265417"/>
    <lineage>
        <taxon>Eukaryota</taxon>
        <taxon>Metazoa</taxon>
        <taxon>Ecdysozoa</taxon>
        <taxon>Arthropoda</taxon>
        <taxon>Hexapoda</taxon>
        <taxon>Insecta</taxon>
        <taxon>Pterygota</taxon>
        <taxon>Neoptera</taxon>
        <taxon>Endopterygota</taxon>
        <taxon>Coleoptera</taxon>
        <taxon>Polyphaga</taxon>
        <taxon>Cucujiformia</taxon>
        <taxon>Chrysomeloidea</taxon>
        <taxon>Cerambycidae</taxon>
        <taxon>Cerambycinae</taxon>
        <taxon>Callichromatini</taxon>
        <taxon>Aromia</taxon>
    </lineage>
</organism>
<evidence type="ECO:0000313" key="3">
    <source>
        <dbReference type="Proteomes" id="UP001162162"/>
    </source>
</evidence>
<dbReference type="Proteomes" id="UP001162162">
    <property type="component" value="Unassembled WGS sequence"/>
</dbReference>
<dbReference type="Gene3D" id="4.10.75.10">
    <property type="entry name" value="Elafin-like"/>
    <property type="match status" value="1"/>
</dbReference>
<accession>A0AAV8YYB7</accession>
<dbReference type="InterPro" id="IPR008197">
    <property type="entry name" value="WAP_dom"/>
</dbReference>
<proteinExistence type="predicted"/>
<dbReference type="AlphaFoldDB" id="A0AAV8YYB7"/>
<dbReference type="Pfam" id="PF00095">
    <property type="entry name" value="WAP"/>
    <property type="match status" value="1"/>
</dbReference>
<name>A0AAV8YYB7_9CUCU</name>
<evidence type="ECO:0000259" key="1">
    <source>
        <dbReference type="PROSITE" id="PS51390"/>
    </source>
</evidence>
<sequence length="100" mass="11671">MRFCLSLGICNDNETLMEDCNKCHCSFSKFRICSPVEECVSRKEKPGKCYYIEDFYPAQIKKYCVNVKKQECYSDYGCSGNKKCCQIVDCFFRCVDPVFD</sequence>
<reference evidence="2" key="1">
    <citation type="journal article" date="2023" name="Insect Mol. Biol.">
        <title>Genome sequencing provides insights into the evolution of gene families encoding plant cell wall-degrading enzymes in longhorned beetles.</title>
        <authorList>
            <person name="Shin N.R."/>
            <person name="Okamura Y."/>
            <person name="Kirsch R."/>
            <person name="Pauchet Y."/>
        </authorList>
    </citation>
    <scope>NUCLEOTIDE SEQUENCE</scope>
    <source>
        <strain evidence="2">AMC_N1</strain>
    </source>
</reference>
<dbReference type="GO" id="GO:0030414">
    <property type="term" value="F:peptidase inhibitor activity"/>
    <property type="evidence" value="ECO:0007669"/>
    <property type="project" value="InterPro"/>
</dbReference>
<gene>
    <name evidence="2" type="ORF">NQ318_014106</name>
</gene>
<keyword evidence="3" id="KW-1185">Reference proteome</keyword>
<protein>
    <recommendedName>
        <fullName evidence="1">WAP domain-containing protein</fullName>
    </recommendedName>
</protein>
<dbReference type="GO" id="GO:0005576">
    <property type="term" value="C:extracellular region"/>
    <property type="evidence" value="ECO:0007669"/>
    <property type="project" value="InterPro"/>
</dbReference>
<dbReference type="SUPFAM" id="SSF57256">
    <property type="entry name" value="Elafin-like"/>
    <property type="match status" value="1"/>
</dbReference>
<feature type="domain" description="WAP" evidence="1">
    <location>
        <begin position="42"/>
        <end position="98"/>
    </location>
</feature>
<comment type="caution">
    <text evidence="2">The sequence shown here is derived from an EMBL/GenBank/DDBJ whole genome shotgun (WGS) entry which is preliminary data.</text>
</comment>